<evidence type="ECO:0000313" key="1">
    <source>
        <dbReference type="EMBL" id="MCD9097376.1"/>
    </source>
</evidence>
<accession>A0ABS8UF63</accession>
<organism evidence="1 2">
    <name type="scientific">Luteimonas fraxinea</name>
    <dbReference type="NCBI Taxonomy" id="2901869"/>
    <lineage>
        <taxon>Bacteria</taxon>
        <taxon>Pseudomonadati</taxon>
        <taxon>Pseudomonadota</taxon>
        <taxon>Gammaproteobacteria</taxon>
        <taxon>Lysobacterales</taxon>
        <taxon>Lysobacteraceae</taxon>
        <taxon>Luteimonas</taxon>
    </lineage>
</organism>
<comment type="caution">
    <text evidence="1">The sequence shown here is derived from an EMBL/GenBank/DDBJ whole genome shotgun (WGS) entry which is preliminary data.</text>
</comment>
<dbReference type="RefSeq" id="WP_232136407.1">
    <property type="nucleotide sequence ID" value="NZ_CP089507.1"/>
</dbReference>
<sequence>MSTVATDVQSIANLLREIAGGAAGSIAGGAVRDAALPSDYSSPDKNALLDMAKELHSVGDRKGKDDYDKRLTALANDFLPELSTEDRGRFIGAILENDTGATKSDSWLQGGRLDKLVDDGRITGEQRQQVLEAFGTAYTAGEANTENTWRFMEMDGVSGEVTDKANPRQTSLGISKIENNNTTGEVMERFLNGLGEGDARSSEFAGFIERFTIDQLQEGTVGSTKTDSNDRGDYLGLLLNAADHASDNHEVVNNILHGVDSEKRAQAIQDVSSGFSKVTTENAWLNREDSQLPDSYNKDPMEILIRAVANDPASVYAGDTRSHAADMAELILDESKNNPWGENGFFDDQNIPKTGRQEAVNELVMNKAAEIFEFNGLGESGIHDGSNTSNVDRNVQTMANLTRLTGLSPTNEAAPDVLNSLTTLSDGWAKDYLDAREAGNTDRMYLYEHQLTHAVASTEQAVLNGFADKAEDDAARQADMMKMLNFFVGMVPSPGGLMTDNLKSGLTKVFGENSGVTKAFDSASDSVSGVIDDNSVGVFKDKMVELLSKSDHQDQYLATFRDNANEFIEAQLLRGLDGDGTAGIRAEIVKEASQLLSA</sequence>
<name>A0ABS8UF63_9GAMM</name>
<gene>
    <name evidence="1" type="ORF">LTT95_10545</name>
</gene>
<protein>
    <submittedName>
        <fullName evidence="1">Uncharacterized protein</fullName>
    </submittedName>
</protein>
<reference evidence="1" key="2">
    <citation type="journal article" date="2022" name="Syst. Appl. Microbiol.">
        <title>Physiological and genomic characterisation of Luteimonas fraxinea sp. nov., a bacterial species associated with trees tolerant to ash dieback.</title>
        <authorList>
            <person name="Ulrich K."/>
            <person name="Becker R."/>
            <person name="Behrendt U."/>
            <person name="Kube M."/>
            <person name="Schneck V."/>
            <person name="Ulrich A."/>
        </authorList>
    </citation>
    <scope>NUCLEOTIDE SEQUENCE</scope>
    <source>
        <strain evidence="1">A1P009</strain>
    </source>
</reference>
<keyword evidence="2" id="KW-1185">Reference proteome</keyword>
<dbReference type="Proteomes" id="UP001430360">
    <property type="component" value="Unassembled WGS sequence"/>
</dbReference>
<proteinExistence type="predicted"/>
<dbReference type="EMBL" id="JAJQKU010000003">
    <property type="protein sequence ID" value="MCD9097376.1"/>
    <property type="molecule type" value="Genomic_DNA"/>
</dbReference>
<reference evidence="1" key="1">
    <citation type="submission" date="2021-12" db="EMBL/GenBank/DDBJ databases">
        <authorList>
            <person name="Ulrich A."/>
        </authorList>
    </citation>
    <scope>NUCLEOTIDE SEQUENCE</scope>
    <source>
        <strain evidence="1">A1P009</strain>
    </source>
</reference>
<evidence type="ECO:0000313" key="2">
    <source>
        <dbReference type="Proteomes" id="UP001430360"/>
    </source>
</evidence>